<reference evidence="6" key="1">
    <citation type="submission" date="2020-06" db="EMBL/GenBank/DDBJ databases">
        <authorList>
            <consortium name="Wellcome Sanger Institute Data Sharing"/>
        </authorList>
    </citation>
    <scope>NUCLEOTIDE SEQUENCE [LARGE SCALE GENOMIC DNA]</scope>
</reference>
<protein>
    <recommendedName>
        <fullName evidence="5">WxxW domain-containing protein</fullName>
    </recommendedName>
</protein>
<sequence>MIEIIPVVGTLLFFQIHNLFFSSCPEVSSASTSLFYTAVCWTKWFDRDNPSGTGDWELLKDLRKENSGQICEKPLDMEVVTTGKPSTAAGNTGQIFYQNNPHKGFVCRNKDQKHGGCLDYKVRCWTEWFDRDNPSGSGDWETFKDLRKENPGKICPQPRDIEAQTLSGQNAPAPGDNNVLIWPFVGLICKNKDQKDKKCEDYRVRFRCFPPYCAGNI</sequence>
<dbReference type="AlphaFoldDB" id="A0A8C5ENU3"/>
<feature type="domain" description="WxxW" evidence="5">
    <location>
        <begin position="125"/>
        <end position="208"/>
    </location>
</feature>
<evidence type="ECO:0000259" key="5">
    <source>
        <dbReference type="Pfam" id="PF13330"/>
    </source>
</evidence>
<dbReference type="Ensembl" id="ENSGWIT00000026708.1">
    <property type="protein sequence ID" value="ENSGWIP00000024407.1"/>
    <property type="gene ID" value="ENSGWIG00000012964.1"/>
</dbReference>
<dbReference type="GO" id="GO:0005576">
    <property type="term" value="C:extracellular region"/>
    <property type="evidence" value="ECO:0007669"/>
    <property type="project" value="UniProtKB-SubCell"/>
</dbReference>
<evidence type="ECO:0000313" key="6">
    <source>
        <dbReference type="Ensembl" id="ENSGWIP00000024407.1"/>
    </source>
</evidence>
<evidence type="ECO:0000256" key="1">
    <source>
        <dbReference type="ARBA" id="ARBA00004613"/>
    </source>
</evidence>
<name>A0A8C5ENU3_GOUWI</name>
<evidence type="ECO:0000256" key="4">
    <source>
        <dbReference type="ARBA" id="ARBA00023180"/>
    </source>
</evidence>
<evidence type="ECO:0000313" key="7">
    <source>
        <dbReference type="Proteomes" id="UP000694680"/>
    </source>
</evidence>
<keyword evidence="7" id="KW-1185">Reference proteome</keyword>
<dbReference type="InterPro" id="IPR039675">
    <property type="entry name" value="CILP1/CILP2"/>
</dbReference>
<reference evidence="6" key="3">
    <citation type="submission" date="2025-09" db="UniProtKB">
        <authorList>
            <consortium name="Ensembl"/>
        </authorList>
    </citation>
    <scope>IDENTIFICATION</scope>
</reference>
<accession>A0A8C5ENU3</accession>
<dbReference type="PANTHER" id="PTHR15031:SF4">
    <property type="entry name" value="CARTILAGE INTERMEDIATE LAYER PROTEIN 1"/>
    <property type="match status" value="1"/>
</dbReference>
<feature type="domain" description="WxxW" evidence="5">
    <location>
        <begin position="41"/>
        <end position="123"/>
    </location>
</feature>
<dbReference type="Proteomes" id="UP000694680">
    <property type="component" value="Chromosome 24"/>
</dbReference>
<keyword evidence="4" id="KW-0325">Glycoprotein</keyword>
<proteinExistence type="predicted"/>
<dbReference type="Pfam" id="PF13330">
    <property type="entry name" value="Mucin2_WxxW"/>
    <property type="match status" value="2"/>
</dbReference>
<dbReference type="PANTHER" id="PTHR15031">
    <property type="entry name" value="CARTILAGE INTERMEDIATE LAYER PROTEIN CLIP"/>
    <property type="match status" value="1"/>
</dbReference>
<dbReference type="InterPro" id="IPR025155">
    <property type="entry name" value="WxxW_domain"/>
</dbReference>
<comment type="subcellular location">
    <subcellularLocation>
        <location evidence="1">Secreted</location>
    </subcellularLocation>
</comment>
<keyword evidence="3" id="KW-0732">Signal</keyword>
<evidence type="ECO:0000256" key="2">
    <source>
        <dbReference type="ARBA" id="ARBA00022525"/>
    </source>
</evidence>
<evidence type="ECO:0000256" key="3">
    <source>
        <dbReference type="ARBA" id="ARBA00022729"/>
    </source>
</evidence>
<keyword evidence="2" id="KW-0964">Secreted</keyword>
<reference evidence="6" key="2">
    <citation type="submission" date="2025-08" db="UniProtKB">
        <authorList>
            <consortium name="Ensembl"/>
        </authorList>
    </citation>
    <scope>IDENTIFICATION</scope>
</reference>
<organism evidence="6 7">
    <name type="scientific">Gouania willdenowi</name>
    <name type="common">Blunt-snouted clingfish</name>
    <name type="synonym">Lepadogaster willdenowi</name>
    <dbReference type="NCBI Taxonomy" id="441366"/>
    <lineage>
        <taxon>Eukaryota</taxon>
        <taxon>Metazoa</taxon>
        <taxon>Chordata</taxon>
        <taxon>Craniata</taxon>
        <taxon>Vertebrata</taxon>
        <taxon>Euteleostomi</taxon>
        <taxon>Actinopterygii</taxon>
        <taxon>Neopterygii</taxon>
        <taxon>Teleostei</taxon>
        <taxon>Neoteleostei</taxon>
        <taxon>Acanthomorphata</taxon>
        <taxon>Ovalentaria</taxon>
        <taxon>Blenniimorphae</taxon>
        <taxon>Blenniiformes</taxon>
        <taxon>Gobiesocoidei</taxon>
        <taxon>Gobiesocidae</taxon>
        <taxon>Gobiesocinae</taxon>
        <taxon>Gouania</taxon>
    </lineage>
</organism>